<accession>A0A3B0YUH4</accession>
<evidence type="ECO:0000313" key="1">
    <source>
        <dbReference type="EMBL" id="VAW84568.1"/>
    </source>
</evidence>
<dbReference type="EMBL" id="UOFP01000055">
    <property type="protein sequence ID" value="VAW84568.1"/>
    <property type="molecule type" value="Genomic_DNA"/>
</dbReference>
<dbReference type="AlphaFoldDB" id="A0A3B0YUH4"/>
<gene>
    <name evidence="1" type="ORF">MNBD_GAMMA18-1432</name>
</gene>
<proteinExistence type="predicted"/>
<sequence>MPDYAGVDDISVVSLDNHTPHKHDISFFVRAFGSTLQGSLGQFQASCIAWNPCYHV</sequence>
<name>A0A3B0YUH4_9ZZZZ</name>
<organism evidence="1">
    <name type="scientific">hydrothermal vent metagenome</name>
    <dbReference type="NCBI Taxonomy" id="652676"/>
    <lineage>
        <taxon>unclassified sequences</taxon>
        <taxon>metagenomes</taxon>
        <taxon>ecological metagenomes</taxon>
    </lineage>
</organism>
<protein>
    <submittedName>
        <fullName evidence="1">Uncharacterized protein</fullName>
    </submittedName>
</protein>
<reference evidence="1" key="1">
    <citation type="submission" date="2018-06" db="EMBL/GenBank/DDBJ databases">
        <authorList>
            <person name="Zhirakovskaya E."/>
        </authorList>
    </citation>
    <scope>NUCLEOTIDE SEQUENCE</scope>
</reference>